<dbReference type="Proteomes" id="UP001156703">
    <property type="component" value="Unassembled WGS sequence"/>
</dbReference>
<accession>A0ABQ5Z863</accession>
<dbReference type="SMART" id="SM00014">
    <property type="entry name" value="acidPPc"/>
    <property type="match status" value="1"/>
</dbReference>
<comment type="caution">
    <text evidence="3">The sequence shown here is derived from an EMBL/GenBank/DDBJ whole genome shotgun (WGS) entry which is preliminary data.</text>
</comment>
<feature type="transmembrane region" description="Helical" evidence="1">
    <location>
        <begin position="48"/>
        <end position="74"/>
    </location>
</feature>
<keyword evidence="1" id="KW-1133">Transmembrane helix</keyword>
<feature type="transmembrane region" description="Helical" evidence="1">
    <location>
        <begin position="81"/>
        <end position="102"/>
    </location>
</feature>
<evidence type="ECO:0000313" key="3">
    <source>
        <dbReference type="EMBL" id="GLR47825.1"/>
    </source>
</evidence>
<evidence type="ECO:0000259" key="2">
    <source>
        <dbReference type="SMART" id="SM00014"/>
    </source>
</evidence>
<dbReference type="CDD" id="cd03392">
    <property type="entry name" value="PAP2_like_2"/>
    <property type="match status" value="1"/>
</dbReference>
<dbReference type="InterPro" id="IPR000326">
    <property type="entry name" value="PAP2/HPO"/>
</dbReference>
<keyword evidence="1" id="KW-0472">Membrane</keyword>
<keyword evidence="4" id="KW-1185">Reference proteome</keyword>
<organism evidence="3 4">
    <name type="scientific">Sphingomonas astaxanthinifaciens DSM 22298</name>
    <dbReference type="NCBI Taxonomy" id="1123267"/>
    <lineage>
        <taxon>Bacteria</taxon>
        <taxon>Pseudomonadati</taxon>
        <taxon>Pseudomonadota</taxon>
        <taxon>Alphaproteobacteria</taxon>
        <taxon>Sphingomonadales</taxon>
        <taxon>Sphingomonadaceae</taxon>
        <taxon>Sphingomonas</taxon>
    </lineage>
</organism>
<dbReference type="Pfam" id="PF01569">
    <property type="entry name" value="PAP2"/>
    <property type="match status" value="1"/>
</dbReference>
<dbReference type="SUPFAM" id="SSF48317">
    <property type="entry name" value="Acid phosphatase/Vanadium-dependent haloperoxidase"/>
    <property type="match status" value="1"/>
</dbReference>
<dbReference type="RefSeq" id="WP_284274536.1">
    <property type="nucleotide sequence ID" value="NZ_BSOO01000014.1"/>
</dbReference>
<feature type="domain" description="Phosphatidic acid phosphatase type 2/haloperoxidase" evidence="2">
    <location>
        <begin position="81"/>
        <end position="190"/>
    </location>
</feature>
<dbReference type="PANTHER" id="PTHR14969">
    <property type="entry name" value="SPHINGOSINE-1-PHOSPHATE PHOSPHOHYDROLASE"/>
    <property type="match status" value="1"/>
</dbReference>
<sequence>MRTTLFALAAVAFFTLLALVGGAGSGFDRGVVLWWTAWRAGAPGATQALVVFTQLGGFAVLLSLVALATGWLLWRGERRAALLFAATVLSGRLAVEGLKLLVGRPRPSFDAHPVTVLSNSFPSAHSANSMTTFLALALFVAPERWRREALAGAVVLSLMIGASRPMLGVHWPTDVLGGWLFGLTWVGVAWTLSRRARSAS</sequence>
<dbReference type="InterPro" id="IPR036938">
    <property type="entry name" value="PAP2/HPO_sf"/>
</dbReference>
<protein>
    <recommendedName>
        <fullName evidence="2">Phosphatidic acid phosphatase type 2/haloperoxidase domain-containing protein</fullName>
    </recommendedName>
</protein>
<feature type="transmembrane region" description="Helical" evidence="1">
    <location>
        <begin position="149"/>
        <end position="169"/>
    </location>
</feature>
<evidence type="ECO:0000313" key="4">
    <source>
        <dbReference type="Proteomes" id="UP001156703"/>
    </source>
</evidence>
<dbReference type="EMBL" id="BSOO01000014">
    <property type="protein sequence ID" value="GLR47825.1"/>
    <property type="molecule type" value="Genomic_DNA"/>
</dbReference>
<name>A0ABQ5Z863_9SPHN</name>
<evidence type="ECO:0000256" key="1">
    <source>
        <dbReference type="SAM" id="Phobius"/>
    </source>
</evidence>
<keyword evidence="1" id="KW-0812">Transmembrane</keyword>
<feature type="transmembrane region" description="Helical" evidence="1">
    <location>
        <begin position="175"/>
        <end position="192"/>
    </location>
</feature>
<gene>
    <name evidence="3" type="ORF">GCM10007925_15380</name>
</gene>
<reference evidence="4" key="1">
    <citation type="journal article" date="2019" name="Int. J. Syst. Evol. Microbiol.">
        <title>The Global Catalogue of Microorganisms (GCM) 10K type strain sequencing project: providing services to taxonomists for standard genome sequencing and annotation.</title>
        <authorList>
            <consortium name="The Broad Institute Genomics Platform"/>
            <consortium name="The Broad Institute Genome Sequencing Center for Infectious Disease"/>
            <person name="Wu L."/>
            <person name="Ma J."/>
        </authorList>
    </citation>
    <scope>NUCLEOTIDE SEQUENCE [LARGE SCALE GENOMIC DNA]</scope>
    <source>
        <strain evidence="4">NBRC 102146</strain>
    </source>
</reference>
<dbReference type="Gene3D" id="1.20.144.10">
    <property type="entry name" value="Phosphatidic acid phosphatase type 2/haloperoxidase"/>
    <property type="match status" value="2"/>
</dbReference>
<feature type="transmembrane region" description="Helical" evidence="1">
    <location>
        <begin position="122"/>
        <end position="142"/>
    </location>
</feature>
<dbReference type="PANTHER" id="PTHR14969:SF13">
    <property type="entry name" value="AT30094P"/>
    <property type="match status" value="1"/>
</dbReference>
<proteinExistence type="predicted"/>